<dbReference type="GO" id="GO:0016459">
    <property type="term" value="C:myosin complex"/>
    <property type="evidence" value="ECO:0007669"/>
    <property type="project" value="UniProtKB-KW"/>
</dbReference>
<dbReference type="Pfam" id="PF00063">
    <property type="entry name" value="Myosin_head"/>
    <property type="match status" value="1"/>
</dbReference>
<protein>
    <recommendedName>
        <fullName evidence="10">Myosin motor domain-containing protein</fullName>
    </recommendedName>
</protein>
<feature type="coiled-coil region" evidence="9">
    <location>
        <begin position="189"/>
        <end position="223"/>
    </location>
</feature>
<evidence type="ECO:0000259" key="10">
    <source>
        <dbReference type="PROSITE" id="PS51456"/>
    </source>
</evidence>
<evidence type="ECO:0000256" key="6">
    <source>
        <dbReference type="ARBA" id="ARBA00023175"/>
    </source>
</evidence>
<dbReference type="GO" id="GO:0005737">
    <property type="term" value="C:cytoplasm"/>
    <property type="evidence" value="ECO:0007669"/>
    <property type="project" value="TreeGrafter"/>
</dbReference>
<evidence type="ECO:0000313" key="12">
    <source>
        <dbReference type="Proteomes" id="UP000681720"/>
    </source>
</evidence>
<keyword evidence="4 9" id="KW-0175">Coiled coil</keyword>
<evidence type="ECO:0000256" key="1">
    <source>
        <dbReference type="ARBA" id="ARBA00008314"/>
    </source>
</evidence>
<dbReference type="Proteomes" id="UP000681720">
    <property type="component" value="Unassembled WGS sequence"/>
</dbReference>
<keyword evidence="7 8" id="KW-0009">Actin-binding</keyword>
<feature type="region of interest" description="Actin-binding" evidence="8">
    <location>
        <begin position="3"/>
        <end position="25"/>
    </location>
</feature>
<dbReference type="Gene3D" id="1.20.5.340">
    <property type="match status" value="1"/>
</dbReference>
<dbReference type="EMBL" id="CAJOBJ010341535">
    <property type="protein sequence ID" value="CAF5195660.1"/>
    <property type="molecule type" value="Genomic_DNA"/>
</dbReference>
<proteinExistence type="inferred from homology"/>
<dbReference type="Gene3D" id="3.40.850.10">
    <property type="entry name" value="Kinesin motor domain"/>
    <property type="match status" value="1"/>
</dbReference>
<evidence type="ECO:0000256" key="7">
    <source>
        <dbReference type="ARBA" id="ARBA00023203"/>
    </source>
</evidence>
<feature type="non-terminal residue" evidence="11">
    <location>
        <position position="1"/>
    </location>
</feature>
<evidence type="ECO:0000313" key="11">
    <source>
        <dbReference type="EMBL" id="CAF5195660.1"/>
    </source>
</evidence>
<keyword evidence="6" id="KW-0505">Motor protein</keyword>
<dbReference type="Pfam" id="PF00612">
    <property type="entry name" value="IQ"/>
    <property type="match status" value="1"/>
</dbReference>
<dbReference type="GO" id="GO:0007015">
    <property type="term" value="P:actin filament organization"/>
    <property type="evidence" value="ECO:0007669"/>
    <property type="project" value="TreeGrafter"/>
</dbReference>
<dbReference type="PROSITE" id="PS51456">
    <property type="entry name" value="MYOSIN_MOTOR"/>
    <property type="match status" value="1"/>
</dbReference>
<dbReference type="FunFam" id="1.20.5.4820:FF:000002">
    <property type="entry name" value="Myosin heavy chain 10"/>
    <property type="match status" value="1"/>
</dbReference>
<keyword evidence="5 8" id="KW-0518">Myosin</keyword>
<sequence length="241" mass="28209">EQLNKLMANLKQTHPHFVRCIIPNEIKTGGVLDSHLVLHQLHCNGVLEGIRICRKGFPNRMIYSEFKQRYSILAPNAIPKGFVDAKKATESILKEIQLSDELYRCGITKVFFKAGVLGQLEDMRDAALSKIIATLQGQIRGYIMRKEYKKMLEQRLALSILQRNVRKYLSLRNWPWWKLYTKVKPLLSIARQEEDMKKLEDEYKALKEAFDKEEKLRKDTEENNAKLVKGTLEIKLDVWFF</sequence>
<dbReference type="Gene3D" id="1.20.58.530">
    <property type="match status" value="1"/>
</dbReference>
<reference evidence="11" key="1">
    <citation type="submission" date="2021-02" db="EMBL/GenBank/DDBJ databases">
        <authorList>
            <person name="Nowell W R."/>
        </authorList>
    </citation>
    <scope>NUCLEOTIDE SEQUENCE</scope>
</reference>
<evidence type="ECO:0000256" key="2">
    <source>
        <dbReference type="ARBA" id="ARBA00022741"/>
    </source>
</evidence>
<dbReference type="PROSITE" id="PS50096">
    <property type="entry name" value="IQ"/>
    <property type="match status" value="1"/>
</dbReference>
<evidence type="ECO:0000256" key="9">
    <source>
        <dbReference type="SAM" id="Coils"/>
    </source>
</evidence>
<dbReference type="InterPro" id="IPR000048">
    <property type="entry name" value="IQ_motif_EF-hand-BS"/>
</dbReference>
<dbReference type="InterPro" id="IPR001609">
    <property type="entry name" value="Myosin_head_motor_dom-like"/>
</dbReference>
<dbReference type="SUPFAM" id="SSF90257">
    <property type="entry name" value="Myosin rod fragments"/>
    <property type="match status" value="1"/>
</dbReference>
<dbReference type="GO" id="GO:0005524">
    <property type="term" value="F:ATP binding"/>
    <property type="evidence" value="ECO:0007669"/>
    <property type="project" value="UniProtKB-KW"/>
</dbReference>
<gene>
    <name evidence="11" type="ORF">GIL414_LOCUS74755</name>
</gene>
<dbReference type="GO" id="GO:0000146">
    <property type="term" value="F:microfilament motor activity"/>
    <property type="evidence" value="ECO:0007669"/>
    <property type="project" value="TreeGrafter"/>
</dbReference>
<feature type="domain" description="Myosin motor" evidence="10">
    <location>
        <begin position="1"/>
        <end position="125"/>
    </location>
</feature>
<keyword evidence="3" id="KW-0067">ATP-binding</keyword>
<dbReference type="GO" id="GO:0051015">
    <property type="term" value="F:actin filament binding"/>
    <property type="evidence" value="ECO:0007669"/>
    <property type="project" value="TreeGrafter"/>
</dbReference>
<evidence type="ECO:0000256" key="8">
    <source>
        <dbReference type="PROSITE-ProRule" id="PRU00782"/>
    </source>
</evidence>
<dbReference type="Gene3D" id="1.20.5.4820">
    <property type="match status" value="1"/>
</dbReference>
<comment type="caution">
    <text evidence="8">Lacks conserved residue(s) required for the propagation of feature annotation.</text>
</comment>
<comment type="similarity">
    <text evidence="1 8">Belongs to the TRAFAC class myosin-kinesin ATPase superfamily. Myosin family.</text>
</comment>
<dbReference type="InterPro" id="IPR027417">
    <property type="entry name" value="P-loop_NTPase"/>
</dbReference>
<name>A0A8S3ID41_9BILA</name>
<feature type="non-terminal residue" evidence="11">
    <location>
        <position position="241"/>
    </location>
</feature>
<dbReference type="AlphaFoldDB" id="A0A8S3ID41"/>
<dbReference type="GO" id="GO:0016020">
    <property type="term" value="C:membrane"/>
    <property type="evidence" value="ECO:0007669"/>
    <property type="project" value="TreeGrafter"/>
</dbReference>
<dbReference type="PANTHER" id="PTHR13140">
    <property type="entry name" value="MYOSIN"/>
    <property type="match status" value="1"/>
</dbReference>
<comment type="caution">
    <text evidence="11">The sequence shown here is derived from an EMBL/GenBank/DDBJ whole genome shotgun (WGS) entry which is preliminary data.</text>
</comment>
<evidence type="ECO:0000256" key="5">
    <source>
        <dbReference type="ARBA" id="ARBA00023123"/>
    </source>
</evidence>
<dbReference type="SUPFAM" id="SSF52540">
    <property type="entry name" value="P-loop containing nucleoside triphosphate hydrolases"/>
    <property type="match status" value="1"/>
</dbReference>
<keyword evidence="2" id="KW-0547">Nucleotide-binding</keyword>
<evidence type="ECO:0000256" key="3">
    <source>
        <dbReference type="ARBA" id="ARBA00022840"/>
    </source>
</evidence>
<organism evidence="11 12">
    <name type="scientific">Rotaria magnacalcarata</name>
    <dbReference type="NCBI Taxonomy" id="392030"/>
    <lineage>
        <taxon>Eukaryota</taxon>
        <taxon>Metazoa</taxon>
        <taxon>Spiralia</taxon>
        <taxon>Gnathifera</taxon>
        <taxon>Rotifera</taxon>
        <taxon>Eurotatoria</taxon>
        <taxon>Bdelloidea</taxon>
        <taxon>Philodinida</taxon>
        <taxon>Philodinidae</taxon>
        <taxon>Rotaria</taxon>
    </lineage>
</organism>
<accession>A0A8S3ID41</accession>
<dbReference type="PANTHER" id="PTHR13140:SF857">
    <property type="entry name" value="MYOSIN-11"/>
    <property type="match status" value="1"/>
</dbReference>
<dbReference type="InterPro" id="IPR036961">
    <property type="entry name" value="Kinesin_motor_dom_sf"/>
</dbReference>
<evidence type="ECO:0000256" key="4">
    <source>
        <dbReference type="ARBA" id="ARBA00023054"/>
    </source>
</evidence>